<dbReference type="EMBL" id="LAZR01012958">
    <property type="protein sequence ID" value="KKM24268.1"/>
    <property type="molecule type" value="Genomic_DNA"/>
</dbReference>
<reference evidence="1" key="1">
    <citation type="journal article" date="2015" name="Nature">
        <title>Complex archaea that bridge the gap between prokaryotes and eukaryotes.</title>
        <authorList>
            <person name="Spang A."/>
            <person name="Saw J.H."/>
            <person name="Jorgensen S.L."/>
            <person name="Zaremba-Niedzwiedzka K."/>
            <person name="Martijn J."/>
            <person name="Lind A.E."/>
            <person name="van Eijk R."/>
            <person name="Schleper C."/>
            <person name="Guy L."/>
            <person name="Ettema T.J."/>
        </authorList>
    </citation>
    <scope>NUCLEOTIDE SEQUENCE</scope>
</reference>
<proteinExistence type="predicted"/>
<comment type="caution">
    <text evidence="1">The sequence shown here is derived from an EMBL/GenBank/DDBJ whole genome shotgun (WGS) entry which is preliminary data.</text>
</comment>
<protein>
    <submittedName>
        <fullName evidence="1">Uncharacterized protein</fullName>
    </submittedName>
</protein>
<dbReference type="AlphaFoldDB" id="A0A0F9KQC0"/>
<gene>
    <name evidence="1" type="ORF">LCGC14_1606870</name>
</gene>
<evidence type="ECO:0000313" key="1">
    <source>
        <dbReference type="EMBL" id="KKM24268.1"/>
    </source>
</evidence>
<sequence>MTNKLCPFCGGEAKPLKNYRMSGVCVGCEHSIENPHPAIQCLCCGGVMMGSAEHWDRRFVCLDKNGDKVFAGDEAETASCKGIVNRLNGIVIECEDGHLRHVWPHELILVKEDA</sequence>
<name>A0A0F9KQC0_9ZZZZ</name>
<accession>A0A0F9KQC0</accession>
<organism evidence="1">
    <name type="scientific">marine sediment metagenome</name>
    <dbReference type="NCBI Taxonomy" id="412755"/>
    <lineage>
        <taxon>unclassified sequences</taxon>
        <taxon>metagenomes</taxon>
        <taxon>ecological metagenomes</taxon>
    </lineage>
</organism>